<reference evidence="3" key="1">
    <citation type="submission" date="2016-11" db="EMBL/GenBank/DDBJ databases">
        <authorList>
            <person name="Varghese N."/>
            <person name="Submissions S."/>
        </authorList>
    </citation>
    <scope>NUCLEOTIDE SEQUENCE [LARGE SCALE GENOMIC DNA]</scope>
    <source>
        <strain evidence="3">DSM 17539</strain>
    </source>
</reference>
<keyword evidence="3" id="KW-1185">Reference proteome</keyword>
<feature type="domain" description="DUF2520" evidence="1">
    <location>
        <begin position="122"/>
        <end position="244"/>
    </location>
</feature>
<proteinExistence type="predicted"/>
<dbReference type="SUPFAM" id="SSF51735">
    <property type="entry name" value="NAD(P)-binding Rossmann-fold domains"/>
    <property type="match status" value="1"/>
</dbReference>
<dbReference type="InterPro" id="IPR008927">
    <property type="entry name" value="6-PGluconate_DH-like_C_sf"/>
</dbReference>
<evidence type="ECO:0000313" key="3">
    <source>
        <dbReference type="Proteomes" id="UP000184406"/>
    </source>
</evidence>
<evidence type="ECO:0000313" key="2">
    <source>
        <dbReference type="EMBL" id="SHE92570.1"/>
    </source>
</evidence>
<dbReference type="Gene3D" id="1.10.1040.20">
    <property type="entry name" value="ProC-like, C-terminal domain"/>
    <property type="match status" value="1"/>
</dbReference>
<dbReference type="EMBL" id="FQUX01000002">
    <property type="protein sequence ID" value="SHE92570.1"/>
    <property type="molecule type" value="Genomic_DNA"/>
</dbReference>
<dbReference type="SUPFAM" id="SSF48179">
    <property type="entry name" value="6-phosphogluconate dehydrogenase C-terminal domain-like"/>
    <property type="match status" value="1"/>
</dbReference>
<sequence>MISIVLLGTGNVAKHLFNAFLGVDELDVLQVIGRNEGHLSHFRNKVATGTDFTKITDADIYIIAVSDDAIAQVAPYLKEKKGLVVHTSGSVALKSLGDLNNTGVFYPLQTFSQGKTIDFKNVPICIEAEHKMDINLLKKLAGLISLEVHEITSEQRKSLHLAAVFVNNFTNYLFTIGHDICTENNLPFSMLRPLIKETVEKLEELSPSEAQTGPAKRNDVKTMESHLNLLKNKNYQDIYSLLSKLIGEKYGQEL</sequence>
<dbReference type="AlphaFoldDB" id="A0A1M4XGP4"/>
<dbReference type="InterPro" id="IPR037108">
    <property type="entry name" value="TM1727-like_C_sf"/>
</dbReference>
<gene>
    <name evidence="2" type="ORF">SAMN03080594_10268</name>
</gene>
<dbReference type="PANTHER" id="PTHR40459">
    <property type="entry name" value="CONSERVED HYPOTHETICAL ALANINE AND LEUCINE RICH PROTEIN"/>
    <property type="match status" value="1"/>
</dbReference>
<protein>
    <recommendedName>
        <fullName evidence="1">DUF2520 domain-containing protein</fullName>
    </recommendedName>
</protein>
<accession>A0A1M4XGP4</accession>
<name>A0A1M4XGP4_9FLAO</name>
<evidence type="ECO:0000259" key="1">
    <source>
        <dbReference type="Pfam" id="PF10728"/>
    </source>
</evidence>
<dbReference type="Pfam" id="PF10728">
    <property type="entry name" value="DUF2520"/>
    <property type="match status" value="1"/>
</dbReference>
<dbReference type="Proteomes" id="UP000184406">
    <property type="component" value="Unassembled WGS sequence"/>
</dbReference>
<dbReference type="RefSeq" id="WP_072860950.1">
    <property type="nucleotide sequence ID" value="NZ_FQUX01000002.1"/>
</dbReference>
<dbReference type="PANTHER" id="PTHR40459:SF1">
    <property type="entry name" value="CONSERVED HYPOTHETICAL ALANINE AND LEUCINE RICH PROTEIN"/>
    <property type="match status" value="1"/>
</dbReference>
<dbReference type="InterPro" id="IPR018931">
    <property type="entry name" value="DUF2520"/>
</dbReference>
<dbReference type="InterPro" id="IPR036291">
    <property type="entry name" value="NAD(P)-bd_dom_sf"/>
</dbReference>
<organism evidence="2 3">
    <name type="scientific">Arenibacter palladensis</name>
    <dbReference type="NCBI Taxonomy" id="237373"/>
    <lineage>
        <taxon>Bacteria</taxon>
        <taxon>Pseudomonadati</taxon>
        <taxon>Bacteroidota</taxon>
        <taxon>Flavobacteriia</taxon>
        <taxon>Flavobacteriales</taxon>
        <taxon>Flavobacteriaceae</taxon>
        <taxon>Arenibacter</taxon>
    </lineage>
</organism>
<dbReference type="OrthoDB" id="9810755at2"/>
<dbReference type="Gene3D" id="3.40.50.720">
    <property type="entry name" value="NAD(P)-binding Rossmann-like Domain"/>
    <property type="match status" value="1"/>
</dbReference>